<dbReference type="PANTHER" id="PTHR15591">
    <property type="entry name" value="RUN AND SH3 DOMAIN CONTAINING"/>
    <property type="match status" value="1"/>
</dbReference>
<dbReference type="Gene3D" id="1.20.58.900">
    <property type="match status" value="1"/>
</dbReference>
<dbReference type="Proteomes" id="UP000192578">
    <property type="component" value="Unassembled WGS sequence"/>
</dbReference>
<feature type="region of interest" description="Disordered" evidence="1">
    <location>
        <begin position="283"/>
        <end position="319"/>
    </location>
</feature>
<sequence length="603" mass="68585">MMEEAPPDDLVQWATFSAFDFNQIAPVREESSDQWPPPCVDQETTIAQLHSRKSSYDTDSFRQQSIDESLVDVSDEARDEGVYGDSERLLEMEQEQDMLNASLISLTTHFAQVQFRLKQISAADDIETKEKLIKDLELFAFEGCPDVRGVVPKAKADLLPDEVNHEENHQKQVVETKELIQRLQKQLTDVEQWAYDSGEAEPPSLAVLERQKLILDTLRERVKLSVDGYERLPPEELRVKIDEAIEAIISPYRRKELAQERTVSNMQTLLDDMERYIGHLNQPGATKASAVPDKTTPLTPPSKSVGGSKEPVDPRSVSSRHLGSGYVTSLIHRTYNVLQVFAFMNWACVGDQRFHKNQMKSTIKGNHWGDVRAALEISISRVADAARTHQVGRSRHRWRHPSYQDLVAVSEDNLTKLVRKDLANAIANVMKHGLIHLSSETSLVPRMMCTSRRLEEPKEMHPWEFLLKYYAYKNGNQFNRSATKKLSESFQLSSVGETAITPQQTLLSTIGEIIDSHDKFKRSPMTHLKAFVCAGLNQKSLSMWLRLIYCTKPVIDEYYMPWSYAAKTHFEDACRSLDSLSAFPFALPADLAVRPFSNLNEAF</sequence>
<comment type="caution">
    <text evidence="3">The sequence shown here is derived from an EMBL/GenBank/DDBJ whole genome shotgun (WGS) entry which is preliminary data.</text>
</comment>
<dbReference type="InterPro" id="IPR058732">
    <property type="entry name" value="RUNDC1_M"/>
</dbReference>
<evidence type="ECO:0000313" key="3">
    <source>
        <dbReference type="EMBL" id="OQV23336.1"/>
    </source>
</evidence>
<dbReference type="SUPFAM" id="SSF140741">
    <property type="entry name" value="RUN domain-like"/>
    <property type="match status" value="1"/>
</dbReference>
<name>A0A1W0X705_HYPEX</name>
<dbReference type="InterPro" id="IPR004012">
    <property type="entry name" value="Run_dom"/>
</dbReference>
<dbReference type="CDD" id="cd17683">
    <property type="entry name" value="RUN_RUNDC1"/>
    <property type="match status" value="1"/>
</dbReference>
<organism evidence="3 4">
    <name type="scientific">Hypsibius exemplaris</name>
    <name type="common">Freshwater tardigrade</name>
    <dbReference type="NCBI Taxonomy" id="2072580"/>
    <lineage>
        <taxon>Eukaryota</taxon>
        <taxon>Metazoa</taxon>
        <taxon>Ecdysozoa</taxon>
        <taxon>Tardigrada</taxon>
        <taxon>Eutardigrada</taxon>
        <taxon>Parachela</taxon>
        <taxon>Hypsibioidea</taxon>
        <taxon>Hypsibiidae</taxon>
        <taxon>Hypsibius</taxon>
    </lineage>
</organism>
<dbReference type="InterPro" id="IPR037213">
    <property type="entry name" value="Run_dom_sf"/>
</dbReference>
<dbReference type="PROSITE" id="PS50826">
    <property type="entry name" value="RUN"/>
    <property type="match status" value="1"/>
</dbReference>
<dbReference type="SMART" id="SM00593">
    <property type="entry name" value="RUN"/>
    <property type="match status" value="1"/>
</dbReference>
<dbReference type="PANTHER" id="PTHR15591:SF19">
    <property type="entry name" value="RUN DOMAIN-CONTAINING PROTEIN 1 ISOFORM X1"/>
    <property type="match status" value="1"/>
</dbReference>
<evidence type="ECO:0000313" key="4">
    <source>
        <dbReference type="Proteomes" id="UP000192578"/>
    </source>
</evidence>
<evidence type="ECO:0000256" key="1">
    <source>
        <dbReference type="SAM" id="MobiDB-lite"/>
    </source>
</evidence>
<accession>A0A1W0X705</accession>
<dbReference type="Pfam" id="PF02759">
    <property type="entry name" value="RUN"/>
    <property type="match status" value="1"/>
</dbReference>
<keyword evidence="4" id="KW-1185">Reference proteome</keyword>
<evidence type="ECO:0000259" key="2">
    <source>
        <dbReference type="PROSITE" id="PS50826"/>
    </source>
</evidence>
<dbReference type="AlphaFoldDB" id="A0A1W0X705"/>
<proteinExistence type="predicted"/>
<gene>
    <name evidence="3" type="ORF">BV898_02784</name>
</gene>
<dbReference type="Pfam" id="PF26030">
    <property type="entry name" value="RUNDC1"/>
    <property type="match status" value="1"/>
</dbReference>
<dbReference type="EMBL" id="MTYJ01000012">
    <property type="protein sequence ID" value="OQV23336.1"/>
    <property type="molecule type" value="Genomic_DNA"/>
</dbReference>
<reference evidence="4" key="1">
    <citation type="submission" date="2017-01" db="EMBL/GenBank/DDBJ databases">
        <title>Comparative genomics of anhydrobiosis in the tardigrade Hypsibius dujardini.</title>
        <authorList>
            <person name="Yoshida Y."/>
            <person name="Koutsovoulos G."/>
            <person name="Laetsch D."/>
            <person name="Stevens L."/>
            <person name="Kumar S."/>
            <person name="Horikawa D."/>
            <person name="Ishino K."/>
            <person name="Komine S."/>
            <person name="Tomita M."/>
            <person name="Blaxter M."/>
            <person name="Arakawa K."/>
        </authorList>
    </citation>
    <scope>NUCLEOTIDE SEQUENCE [LARGE SCALE GENOMIC DNA]</scope>
    <source>
        <strain evidence="4">Z151</strain>
    </source>
</reference>
<dbReference type="InterPro" id="IPR047343">
    <property type="entry name" value="RUSC1_2"/>
</dbReference>
<feature type="domain" description="RUN" evidence="2">
    <location>
        <begin position="413"/>
        <end position="592"/>
    </location>
</feature>
<dbReference type="OrthoDB" id="10068328at2759"/>
<protein>
    <submittedName>
        <fullName evidence="3">RUN domain-containing protein 1</fullName>
    </submittedName>
</protein>